<dbReference type="SMART" id="SM00066">
    <property type="entry name" value="GAL4"/>
    <property type="match status" value="1"/>
</dbReference>
<feature type="region of interest" description="Disordered" evidence="5">
    <location>
        <begin position="177"/>
        <end position="201"/>
    </location>
</feature>
<dbReference type="Pfam" id="PF00172">
    <property type="entry name" value="Zn_clus"/>
    <property type="match status" value="1"/>
</dbReference>
<evidence type="ECO:0000256" key="2">
    <source>
        <dbReference type="ARBA" id="ARBA00023015"/>
    </source>
</evidence>
<dbReference type="CDD" id="cd00067">
    <property type="entry name" value="GAL4"/>
    <property type="match status" value="1"/>
</dbReference>
<dbReference type="SMART" id="SM00906">
    <property type="entry name" value="Fungal_trans"/>
    <property type="match status" value="1"/>
</dbReference>
<evidence type="ECO:0000313" key="7">
    <source>
        <dbReference type="EMBL" id="KAJ8100832.1"/>
    </source>
</evidence>
<dbReference type="PROSITE" id="PS00463">
    <property type="entry name" value="ZN2_CY6_FUNGAL_1"/>
    <property type="match status" value="1"/>
</dbReference>
<dbReference type="GeneID" id="80882348"/>
<reference evidence="7" key="1">
    <citation type="submission" date="2023-03" db="EMBL/GenBank/DDBJ databases">
        <title>Near-Complete genome sequence of Lipomyces tetrasporous NRRL Y-64009, an oleaginous yeast capable of growing on lignocellulosic hydrolysates.</title>
        <authorList>
            <consortium name="Lawrence Berkeley National Laboratory"/>
            <person name="Jagtap S.S."/>
            <person name="Liu J.-J."/>
            <person name="Walukiewicz H.E."/>
            <person name="Pangilinan J."/>
            <person name="Lipzen A."/>
            <person name="Ahrendt S."/>
            <person name="Koriabine M."/>
            <person name="Cobaugh K."/>
            <person name="Salamov A."/>
            <person name="Yoshinaga Y."/>
            <person name="Ng V."/>
            <person name="Daum C."/>
            <person name="Grigoriev I.V."/>
            <person name="Slininger P.J."/>
            <person name="Dien B.S."/>
            <person name="Jin Y.-S."/>
            <person name="Rao C.V."/>
        </authorList>
    </citation>
    <scope>NUCLEOTIDE SEQUENCE</scope>
    <source>
        <strain evidence="7">NRRL Y-64009</strain>
    </source>
</reference>
<accession>A0AAD7QVV9</accession>
<feature type="compositionally biased region" description="Polar residues" evidence="5">
    <location>
        <begin position="102"/>
        <end position="117"/>
    </location>
</feature>
<keyword evidence="4" id="KW-0539">Nucleus</keyword>
<dbReference type="Pfam" id="PF04082">
    <property type="entry name" value="Fungal_trans"/>
    <property type="match status" value="1"/>
</dbReference>
<dbReference type="GO" id="GO:0006351">
    <property type="term" value="P:DNA-templated transcription"/>
    <property type="evidence" value="ECO:0007669"/>
    <property type="project" value="InterPro"/>
</dbReference>
<dbReference type="PANTHER" id="PTHR47424">
    <property type="entry name" value="REGULATORY PROTEIN GAL4"/>
    <property type="match status" value="1"/>
</dbReference>
<evidence type="ECO:0000256" key="5">
    <source>
        <dbReference type="SAM" id="MobiDB-lite"/>
    </source>
</evidence>
<evidence type="ECO:0000259" key="6">
    <source>
        <dbReference type="PROSITE" id="PS50048"/>
    </source>
</evidence>
<organism evidence="7 8">
    <name type="scientific">Lipomyces tetrasporus</name>
    <dbReference type="NCBI Taxonomy" id="54092"/>
    <lineage>
        <taxon>Eukaryota</taxon>
        <taxon>Fungi</taxon>
        <taxon>Dikarya</taxon>
        <taxon>Ascomycota</taxon>
        <taxon>Saccharomycotina</taxon>
        <taxon>Lipomycetes</taxon>
        <taxon>Lipomycetales</taxon>
        <taxon>Lipomycetaceae</taxon>
        <taxon>Lipomyces</taxon>
    </lineage>
</organism>
<evidence type="ECO:0000256" key="1">
    <source>
        <dbReference type="ARBA" id="ARBA00022723"/>
    </source>
</evidence>
<dbReference type="GO" id="GO:0005634">
    <property type="term" value="C:nucleus"/>
    <property type="evidence" value="ECO:0007669"/>
    <property type="project" value="TreeGrafter"/>
</dbReference>
<dbReference type="InterPro" id="IPR036864">
    <property type="entry name" value="Zn2-C6_fun-type_DNA-bd_sf"/>
</dbReference>
<dbReference type="Gene3D" id="4.10.240.10">
    <property type="entry name" value="Zn(2)-C6 fungal-type DNA-binding domain"/>
    <property type="match status" value="1"/>
</dbReference>
<proteinExistence type="predicted"/>
<dbReference type="CDD" id="cd12148">
    <property type="entry name" value="fungal_TF_MHR"/>
    <property type="match status" value="1"/>
</dbReference>
<dbReference type="Proteomes" id="UP001217417">
    <property type="component" value="Unassembled WGS sequence"/>
</dbReference>
<dbReference type="GO" id="GO:0000978">
    <property type="term" value="F:RNA polymerase II cis-regulatory region sequence-specific DNA binding"/>
    <property type="evidence" value="ECO:0007669"/>
    <property type="project" value="TreeGrafter"/>
</dbReference>
<dbReference type="PROSITE" id="PS50048">
    <property type="entry name" value="ZN2_CY6_FUNGAL_2"/>
    <property type="match status" value="1"/>
</dbReference>
<evidence type="ECO:0000256" key="3">
    <source>
        <dbReference type="ARBA" id="ARBA00023163"/>
    </source>
</evidence>
<dbReference type="EMBL" id="JARPMG010000004">
    <property type="protein sequence ID" value="KAJ8100832.1"/>
    <property type="molecule type" value="Genomic_DNA"/>
</dbReference>
<name>A0AAD7QVV9_9ASCO</name>
<dbReference type="GO" id="GO:0000435">
    <property type="term" value="P:positive regulation of transcription from RNA polymerase II promoter by galactose"/>
    <property type="evidence" value="ECO:0007669"/>
    <property type="project" value="TreeGrafter"/>
</dbReference>
<keyword evidence="2" id="KW-0805">Transcription regulation</keyword>
<comment type="caution">
    <text evidence="7">The sequence shown here is derived from an EMBL/GenBank/DDBJ whole genome shotgun (WGS) entry which is preliminary data.</text>
</comment>
<keyword evidence="1" id="KW-0479">Metal-binding</keyword>
<evidence type="ECO:0000256" key="4">
    <source>
        <dbReference type="ARBA" id="ARBA00023242"/>
    </source>
</evidence>
<sequence length="764" mass="84430">MPTGFAALSSGPPTRESSPLIKPSRKQVSRACEWCRVRRIRCDNNRPCRNCRVRGGQCSNNRPDEVRTLPQALKEIERLRFRVEELDAQLEARVGRSKPTRSESSLGMLTPSESVTSPSSLENGAVKILWEGIYVASARSEQTSYYGPSSTFYFISRIGAYLGTALQQPIVDQSMQPRGANKSLVSPTSSEDAQDTEIAPTDNTASAYLSRSQEEYFLSLFWESYHCILPIIDEGEFHRHCAALWDTSRPQRKASPLVDIILALSMQYGFAFLPRDTSATSKQDGHCEDATIAGRWYYRRCQSLLALELESPSLTTLQCHIYSSVYLCCASFQNMAHTTMSLAVRTAQILGLHLEPPADMPRSEKELRKRIWWVLYTVEIKTCMKLGRPFSAQESQTAVTPPSDDPEAASLLGGILGSYGTDVTWLTYAVQCQKLVATTCTIYRSLYDKFGGVLCQKGIESPYKDPQALETCAKFLSSRTSLLQQWLAQVPSGMKTSRRSSGSPFSTDRTALNIEMAAPLWLQRQRIFLELIYHTMCMNLYRPFIAFSPSSGTYTPVAERHAAACINHAIAHTQIMHQVLSESDLLNGWQESFQWQWNASVTTIGFLLAYPVGPSTPAARKSLDKAVEVFEIFGGNFAVAESAAGVTRDLAAKADTLINRFRIGIVGGAGMGEDSGFQSNQGATGSDMGFGQMGEAVQGMDRSGYYSEFMDWALTVDAFNSFEDFYADTCNPADLWAFNEQGKAALNYGAPPKAPTASGPCNTK</sequence>
<dbReference type="SUPFAM" id="SSF57701">
    <property type="entry name" value="Zn2/Cys6 DNA-binding domain"/>
    <property type="match status" value="1"/>
</dbReference>
<evidence type="ECO:0000313" key="8">
    <source>
        <dbReference type="Proteomes" id="UP001217417"/>
    </source>
</evidence>
<gene>
    <name evidence="7" type="ORF">POJ06DRAFT_249607</name>
</gene>
<feature type="region of interest" description="Disordered" evidence="5">
    <location>
        <begin position="93"/>
        <end position="117"/>
    </location>
</feature>
<dbReference type="PANTHER" id="PTHR47424:SF12">
    <property type="entry name" value="TRANSCRIPTION FACTOR ASQA"/>
    <property type="match status" value="1"/>
</dbReference>
<dbReference type="AlphaFoldDB" id="A0AAD7QVV9"/>
<protein>
    <submittedName>
        <fullName evidence="7">Fungal-specific transcription factor domain-containing protein</fullName>
    </submittedName>
</protein>
<keyword evidence="3" id="KW-0804">Transcription</keyword>
<dbReference type="GO" id="GO:0000981">
    <property type="term" value="F:DNA-binding transcription factor activity, RNA polymerase II-specific"/>
    <property type="evidence" value="ECO:0007669"/>
    <property type="project" value="InterPro"/>
</dbReference>
<dbReference type="InterPro" id="IPR051127">
    <property type="entry name" value="Fungal_SecMet_Regulators"/>
</dbReference>
<dbReference type="RefSeq" id="XP_056044282.1">
    <property type="nucleotide sequence ID" value="XM_056187182.1"/>
</dbReference>
<feature type="region of interest" description="Disordered" evidence="5">
    <location>
        <begin position="1"/>
        <end position="23"/>
    </location>
</feature>
<feature type="domain" description="Zn(2)-C6 fungal-type" evidence="6">
    <location>
        <begin position="31"/>
        <end position="60"/>
    </location>
</feature>
<keyword evidence="8" id="KW-1185">Reference proteome</keyword>
<dbReference type="InterPro" id="IPR007219">
    <property type="entry name" value="XnlR_reg_dom"/>
</dbReference>
<dbReference type="GO" id="GO:0008270">
    <property type="term" value="F:zinc ion binding"/>
    <property type="evidence" value="ECO:0007669"/>
    <property type="project" value="InterPro"/>
</dbReference>
<dbReference type="InterPro" id="IPR001138">
    <property type="entry name" value="Zn2Cys6_DnaBD"/>
</dbReference>